<organism evidence="3 4">
    <name type="scientific">Maudiozyma exigua</name>
    <name type="common">Yeast</name>
    <name type="synonym">Kazachstania exigua</name>
    <dbReference type="NCBI Taxonomy" id="34358"/>
    <lineage>
        <taxon>Eukaryota</taxon>
        <taxon>Fungi</taxon>
        <taxon>Dikarya</taxon>
        <taxon>Ascomycota</taxon>
        <taxon>Saccharomycotina</taxon>
        <taxon>Saccharomycetes</taxon>
        <taxon>Saccharomycetales</taxon>
        <taxon>Saccharomycetaceae</taxon>
        <taxon>Maudiozyma</taxon>
    </lineage>
</organism>
<dbReference type="InterPro" id="IPR004046">
    <property type="entry name" value="GST_C"/>
</dbReference>
<dbReference type="Gene3D" id="3.40.30.10">
    <property type="entry name" value="Glutaredoxin"/>
    <property type="match status" value="1"/>
</dbReference>
<proteinExistence type="inferred from homology"/>
<dbReference type="SFLD" id="SFLDS00019">
    <property type="entry name" value="Glutathione_Transferase_(cytos"/>
    <property type="match status" value="1"/>
</dbReference>
<dbReference type="InterPro" id="IPR050802">
    <property type="entry name" value="EF-GSTs"/>
</dbReference>
<gene>
    <name evidence="3" type="ORF">C6P45_003461</name>
</gene>
<evidence type="ECO:0000259" key="2">
    <source>
        <dbReference type="PROSITE" id="PS50405"/>
    </source>
</evidence>
<evidence type="ECO:0000313" key="3">
    <source>
        <dbReference type="EMBL" id="KAG0654272.1"/>
    </source>
</evidence>
<dbReference type="OrthoDB" id="249703at2759"/>
<dbReference type="PANTHER" id="PTHR43986:SF1">
    <property type="entry name" value="ELONGATION FACTOR 1-GAMMA"/>
    <property type="match status" value="1"/>
</dbReference>
<comment type="similarity">
    <text evidence="1">Belongs to the GST superfamily.</text>
</comment>
<dbReference type="GO" id="GO:0005634">
    <property type="term" value="C:nucleus"/>
    <property type="evidence" value="ECO:0007669"/>
    <property type="project" value="TreeGrafter"/>
</dbReference>
<dbReference type="GO" id="GO:0005737">
    <property type="term" value="C:cytoplasm"/>
    <property type="evidence" value="ECO:0007669"/>
    <property type="project" value="TreeGrafter"/>
</dbReference>
<dbReference type="EMBL" id="PUHR01000354">
    <property type="protein sequence ID" value="KAG0654272.1"/>
    <property type="molecule type" value="Genomic_DNA"/>
</dbReference>
<protein>
    <recommendedName>
        <fullName evidence="2">GST C-terminal domain-containing protein</fullName>
    </recommendedName>
</protein>
<dbReference type="SUPFAM" id="SSF47616">
    <property type="entry name" value="GST C-terminal domain-like"/>
    <property type="match status" value="1"/>
</dbReference>
<dbReference type="InterPro" id="IPR010987">
    <property type="entry name" value="Glutathione-S-Trfase_C-like"/>
</dbReference>
<dbReference type="Gene3D" id="1.20.1050.10">
    <property type="match status" value="1"/>
</dbReference>
<dbReference type="GO" id="GO:0006414">
    <property type="term" value="P:translational elongation"/>
    <property type="evidence" value="ECO:0007669"/>
    <property type="project" value="TreeGrafter"/>
</dbReference>
<dbReference type="Pfam" id="PF00043">
    <property type="entry name" value="GST_C"/>
    <property type="match status" value="1"/>
</dbReference>
<feature type="domain" description="GST C-terminal" evidence="2">
    <location>
        <begin position="90"/>
        <end position="224"/>
    </location>
</feature>
<dbReference type="FunFam" id="3.40.30.10:FF:000142">
    <property type="entry name" value="Elongation factor 1 gamma"/>
    <property type="match status" value="1"/>
</dbReference>
<sequence>MSTSILYTHNEFIRAIVAECLIKYFQLDIKIMEITKDTDHFLENFPLKEIPALITANGTKYHEQIAVNNYLIHLSGNPAEIKQLLGTPENYEEQSAILQIASFVTSTFLVTLDTCVLKDIKGTPISDNTANAATKNLNAMLKIFEERLSHTKYLIRDDSITVADLMAAASFSLGFVTIFDSEWRKEHPLISSWFADVISSKYMEYRFKDFQYVTSPHKISATPLPWDPNY</sequence>
<comment type="caution">
    <text evidence="3">The sequence shown here is derived from an EMBL/GenBank/DDBJ whole genome shotgun (WGS) entry which is preliminary data.</text>
</comment>
<dbReference type="PROSITE" id="PS50405">
    <property type="entry name" value="GST_CTER"/>
    <property type="match status" value="1"/>
</dbReference>
<name>A0A9P7B273_MAUEX</name>
<dbReference type="AlphaFoldDB" id="A0A9P7B273"/>
<dbReference type="Proteomes" id="UP000750334">
    <property type="component" value="Unassembled WGS sequence"/>
</dbReference>
<evidence type="ECO:0000313" key="4">
    <source>
        <dbReference type="Proteomes" id="UP000750334"/>
    </source>
</evidence>
<dbReference type="PANTHER" id="PTHR43986">
    <property type="entry name" value="ELONGATION FACTOR 1-GAMMA"/>
    <property type="match status" value="1"/>
</dbReference>
<reference evidence="3 4" key="1">
    <citation type="submission" date="2020-11" db="EMBL/GenBank/DDBJ databases">
        <title>Kefir isolates.</title>
        <authorList>
            <person name="Marcisauskas S."/>
            <person name="Kim Y."/>
            <person name="Blasche S."/>
        </authorList>
    </citation>
    <scope>NUCLEOTIDE SEQUENCE [LARGE SCALE GENOMIC DNA]</scope>
    <source>
        <strain evidence="3 4">OG2</strain>
    </source>
</reference>
<keyword evidence="4" id="KW-1185">Reference proteome</keyword>
<evidence type="ECO:0000256" key="1">
    <source>
        <dbReference type="RuleBase" id="RU003494"/>
    </source>
</evidence>
<dbReference type="Pfam" id="PF02798">
    <property type="entry name" value="GST_N"/>
    <property type="match status" value="1"/>
</dbReference>
<dbReference type="InterPro" id="IPR040079">
    <property type="entry name" value="Glutathione_S-Trfase"/>
</dbReference>
<dbReference type="InterPro" id="IPR036249">
    <property type="entry name" value="Thioredoxin-like_sf"/>
</dbReference>
<dbReference type="SUPFAM" id="SSF52833">
    <property type="entry name" value="Thioredoxin-like"/>
    <property type="match status" value="1"/>
</dbReference>
<dbReference type="InterPro" id="IPR004045">
    <property type="entry name" value="Glutathione_S-Trfase_N"/>
</dbReference>
<accession>A0A9P7B273</accession>
<dbReference type="InterPro" id="IPR036282">
    <property type="entry name" value="Glutathione-S-Trfase_C_sf"/>
</dbReference>